<dbReference type="Proteomes" id="UP000070326">
    <property type="component" value="Unassembled WGS sequence"/>
</dbReference>
<reference evidence="1 2" key="1">
    <citation type="submission" date="2016-02" db="EMBL/GenBank/DDBJ databases">
        <authorList>
            <person name="Wen L."/>
            <person name="He K."/>
            <person name="Yang H."/>
        </authorList>
    </citation>
    <scope>NUCLEOTIDE SEQUENCE [LARGE SCALE GENOMIC DNA]</scope>
    <source>
        <strain evidence="1 2">MJR8628A</strain>
    </source>
</reference>
<dbReference type="PATRIC" id="fig|1261.5.peg.1365"/>
<organism evidence="1 2">
    <name type="scientific">Peptostreptococcus anaerobius</name>
    <dbReference type="NCBI Taxonomy" id="1261"/>
    <lineage>
        <taxon>Bacteria</taxon>
        <taxon>Bacillati</taxon>
        <taxon>Bacillota</taxon>
        <taxon>Clostridia</taxon>
        <taxon>Peptostreptococcales</taxon>
        <taxon>Peptostreptococcaceae</taxon>
        <taxon>Peptostreptococcus</taxon>
    </lineage>
</organism>
<comment type="caution">
    <text evidence="1">The sequence shown here is derived from an EMBL/GenBank/DDBJ whole genome shotgun (WGS) entry which is preliminary data.</text>
</comment>
<evidence type="ECO:0000313" key="2">
    <source>
        <dbReference type="Proteomes" id="UP000070326"/>
    </source>
</evidence>
<evidence type="ECO:0000313" key="1">
    <source>
        <dbReference type="EMBL" id="KXI11535.1"/>
    </source>
</evidence>
<dbReference type="EMBL" id="LSQZ01000069">
    <property type="protein sequence ID" value="KXI11535.1"/>
    <property type="molecule type" value="Genomic_DNA"/>
</dbReference>
<name>A0A135YQ41_9FIRM</name>
<sequence>MDIKKTKEELQQVFLIKKNINTLEEKLLEIDTMIKGGCIVYNERVQTSGSGGKESLICKAVDLQYKINDLIKEKLILTETIMTNIYKINDNVFEIILKKRYIDCCSWEKIAVEIGYTARQIHRLHGKALEKYASISRK</sequence>
<gene>
    <name evidence="1" type="ORF">HMPREF3195_01362</name>
</gene>
<accession>A0A135YQ41</accession>
<dbReference type="AlphaFoldDB" id="A0A135YQ41"/>
<proteinExistence type="predicted"/>
<protein>
    <recommendedName>
        <fullName evidence="3">DUF1492 domain-containing protein</fullName>
    </recommendedName>
</protein>
<evidence type="ECO:0008006" key="3">
    <source>
        <dbReference type="Google" id="ProtNLM"/>
    </source>
</evidence>
<dbReference type="STRING" id="1261.HMPREF3195_01362"/>
<dbReference type="RefSeq" id="WP_061101910.1">
    <property type="nucleotide sequence ID" value="NZ_KQ961832.1"/>
</dbReference>